<reference evidence="1" key="2">
    <citation type="submission" date="2020-09" db="EMBL/GenBank/DDBJ databases">
        <authorList>
            <person name="Sun Q."/>
            <person name="Kim S."/>
        </authorList>
    </citation>
    <scope>NUCLEOTIDE SEQUENCE</scope>
    <source>
        <strain evidence="1">KCTC 12711</strain>
    </source>
</reference>
<sequence length="157" mass="16810">MASAQNKVVVVPLFDSSPTGVGAIPVYCREVVLSKNASESDNVTCYRSDTRQPVIPVPQGHMLMITDMFVVGNALFESDRTASISYGRDGGGVFPAQPSHRLRFQLGRLNHMSMSTPYLVLHGGESMLAYNGDVSTTGASVNVSFSGYLIQGTTFGN</sequence>
<dbReference type="AlphaFoldDB" id="A0A918VLB7"/>
<organism evidence="1 2">
    <name type="scientific">Arenicella chitinivorans</name>
    <dbReference type="NCBI Taxonomy" id="1329800"/>
    <lineage>
        <taxon>Bacteria</taxon>
        <taxon>Pseudomonadati</taxon>
        <taxon>Pseudomonadota</taxon>
        <taxon>Gammaproteobacteria</taxon>
        <taxon>Arenicellales</taxon>
        <taxon>Arenicellaceae</taxon>
        <taxon>Arenicella</taxon>
    </lineage>
</organism>
<reference evidence="1" key="1">
    <citation type="journal article" date="2014" name="Int. J. Syst. Evol. Microbiol.">
        <title>Complete genome sequence of Corynebacterium casei LMG S-19264T (=DSM 44701T), isolated from a smear-ripened cheese.</title>
        <authorList>
            <consortium name="US DOE Joint Genome Institute (JGI-PGF)"/>
            <person name="Walter F."/>
            <person name="Albersmeier A."/>
            <person name="Kalinowski J."/>
            <person name="Ruckert C."/>
        </authorList>
    </citation>
    <scope>NUCLEOTIDE SEQUENCE</scope>
    <source>
        <strain evidence="1">KCTC 12711</strain>
    </source>
</reference>
<keyword evidence="2" id="KW-1185">Reference proteome</keyword>
<dbReference type="EMBL" id="BMXA01000002">
    <property type="protein sequence ID" value="GHA07769.1"/>
    <property type="molecule type" value="Genomic_DNA"/>
</dbReference>
<accession>A0A918VLB7</accession>
<evidence type="ECO:0000313" key="2">
    <source>
        <dbReference type="Proteomes" id="UP000614811"/>
    </source>
</evidence>
<evidence type="ECO:0000313" key="1">
    <source>
        <dbReference type="EMBL" id="GHA07769.1"/>
    </source>
</evidence>
<protein>
    <submittedName>
        <fullName evidence="1">Uncharacterized protein</fullName>
    </submittedName>
</protein>
<name>A0A918VLB7_9GAMM</name>
<proteinExistence type="predicted"/>
<gene>
    <name evidence="1" type="ORF">GCM10008090_16990</name>
</gene>
<comment type="caution">
    <text evidence="1">The sequence shown here is derived from an EMBL/GenBank/DDBJ whole genome shotgun (WGS) entry which is preliminary data.</text>
</comment>
<dbReference type="Proteomes" id="UP000614811">
    <property type="component" value="Unassembled WGS sequence"/>
</dbReference>